<organism evidence="3 4">
    <name type="scientific">Triparma columacea</name>
    <dbReference type="NCBI Taxonomy" id="722753"/>
    <lineage>
        <taxon>Eukaryota</taxon>
        <taxon>Sar</taxon>
        <taxon>Stramenopiles</taxon>
        <taxon>Ochrophyta</taxon>
        <taxon>Bolidophyceae</taxon>
        <taxon>Parmales</taxon>
        <taxon>Triparmaceae</taxon>
        <taxon>Triparma</taxon>
    </lineage>
</organism>
<dbReference type="GO" id="GO:0016192">
    <property type="term" value="P:vesicle-mediated transport"/>
    <property type="evidence" value="ECO:0007669"/>
    <property type="project" value="InterPro"/>
</dbReference>
<feature type="region of interest" description="Disordered" evidence="2">
    <location>
        <begin position="338"/>
        <end position="358"/>
    </location>
</feature>
<dbReference type="SUPFAM" id="SSF56815">
    <property type="entry name" value="Sec1/munc18-like (SM) proteins"/>
    <property type="match status" value="1"/>
</dbReference>
<dbReference type="EMBL" id="BRYA01000310">
    <property type="protein sequence ID" value="GMI46719.1"/>
    <property type="molecule type" value="Genomic_DNA"/>
</dbReference>
<dbReference type="InterPro" id="IPR001619">
    <property type="entry name" value="Sec1-like"/>
</dbReference>
<sequence>MGDKGGRQAGLPNLTSGLNLWKLRDEGLEELLSVIGENLGVESSKALVLPPRTLGRTLNYTVEAGARGLRTRLNVTHFVDLEYQGYGGGVPMPAHAEGGGEVPDHIVFMVKSSDVAEIRHAANWVLSRRRDLEMHAQRMGKRGKKKTSTNPFESDDEGDSGFLSERYKVFFVPHITVVGEKILADSGILSSCDIGELHLDLVPLDDDLLSSEIENLLMENSVDGITSGCHFTVARSIMKLQRQYGIIQNVKGIGKAAQSVIEKIFSERIADARDDGEDAAVYDESEGQNIDTMVVIDREVDFVTPLLTPLTYEGLIDEVIGIQNGYIKVDPTLVEVEEEKDNKKGTDKVEPTSSQSQKKVAVPLNSSDTLFDVVRSQNIEKLGSFLQDQAKSIRESYASFRQNKDASITEIHQFVKQIPGLTQNYKSLNQHINLAELVKKTTDGLAFRQRWQTERAMLEGETCYEYLEDLIAADQPVLSVLKLTCLQSLTNGGLKSSKFDSLRRDIIQSYGFDLMVVLNRLEAVGAIKRREISWTDSGNTWNTLRKNLRLIKDNVNVYEPDDISYVSSGYAPLSVRLLQALLLGGPGADTLRTLARVTEAQQEKSHPLSFHDALNRKKPLPHPKDTQKKVLLVYFLGGITFMEIAALRFLSKSDSFPFSIVICTTSITSGVKLLGELF</sequence>
<dbReference type="InterPro" id="IPR036045">
    <property type="entry name" value="Sec1-like_sf"/>
</dbReference>
<dbReference type="PANTHER" id="PTHR11679">
    <property type="entry name" value="VESICLE PROTEIN SORTING-ASSOCIATED"/>
    <property type="match status" value="1"/>
</dbReference>
<dbReference type="InterPro" id="IPR043155">
    <property type="entry name" value="VPS33_dom3b"/>
</dbReference>
<evidence type="ECO:0000256" key="2">
    <source>
        <dbReference type="SAM" id="MobiDB-lite"/>
    </source>
</evidence>
<name>A0A9W7LDN7_9STRA</name>
<dbReference type="Proteomes" id="UP001165065">
    <property type="component" value="Unassembled WGS sequence"/>
</dbReference>
<dbReference type="InterPro" id="IPR043154">
    <property type="entry name" value="Sec-1-like_dom1"/>
</dbReference>
<comment type="similarity">
    <text evidence="1">Belongs to the STXBP/unc-18/SEC1 family.</text>
</comment>
<evidence type="ECO:0000313" key="3">
    <source>
        <dbReference type="EMBL" id="GMI46719.1"/>
    </source>
</evidence>
<gene>
    <name evidence="3" type="ORF">TrCOL_g1665</name>
</gene>
<dbReference type="Gene3D" id="3.90.830.10">
    <property type="entry name" value="Syntaxin Binding Protein 1, Chain A, domain 2"/>
    <property type="match status" value="1"/>
</dbReference>
<dbReference type="OrthoDB" id="10262287at2759"/>
<evidence type="ECO:0000256" key="1">
    <source>
        <dbReference type="ARBA" id="ARBA00009884"/>
    </source>
</evidence>
<reference evidence="4" key="1">
    <citation type="journal article" date="2023" name="Commun. Biol.">
        <title>Genome analysis of Parmales, the sister group of diatoms, reveals the evolutionary specialization of diatoms from phago-mixotrophs to photoautotrophs.</title>
        <authorList>
            <person name="Ban H."/>
            <person name="Sato S."/>
            <person name="Yoshikawa S."/>
            <person name="Yamada K."/>
            <person name="Nakamura Y."/>
            <person name="Ichinomiya M."/>
            <person name="Sato N."/>
            <person name="Blanc-Mathieu R."/>
            <person name="Endo H."/>
            <person name="Kuwata A."/>
            <person name="Ogata H."/>
        </authorList>
    </citation>
    <scope>NUCLEOTIDE SEQUENCE [LARGE SCALE GENOMIC DNA]</scope>
</reference>
<comment type="caution">
    <text evidence="3">The sequence shown here is derived from an EMBL/GenBank/DDBJ whole genome shotgun (WGS) entry which is preliminary data.</text>
</comment>
<proteinExistence type="inferred from homology"/>
<dbReference type="Gene3D" id="1.25.40.850">
    <property type="match status" value="1"/>
</dbReference>
<keyword evidence="4" id="KW-1185">Reference proteome</keyword>
<feature type="compositionally biased region" description="Basic and acidic residues" evidence="2">
    <location>
        <begin position="340"/>
        <end position="350"/>
    </location>
</feature>
<dbReference type="AlphaFoldDB" id="A0A9W7LDN7"/>
<accession>A0A9W7LDN7</accession>
<protein>
    <submittedName>
        <fullName evidence="3">Uncharacterized protein</fullName>
    </submittedName>
</protein>
<feature type="region of interest" description="Disordered" evidence="2">
    <location>
        <begin position="136"/>
        <end position="159"/>
    </location>
</feature>
<dbReference type="Pfam" id="PF00995">
    <property type="entry name" value="Sec1"/>
    <property type="match status" value="1"/>
</dbReference>
<feature type="compositionally biased region" description="Basic residues" evidence="2">
    <location>
        <begin position="138"/>
        <end position="147"/>
    </location>
</feature>
<dbReference type="InterPro" id="IPR027482">
    <property type="entry name" value="Sec1-like_dom2"/>
</dbReference>
<dbReference type="InterPro" id="IPR043127">
    <property type="entry name" value="Sec-1-like_dom3a"/>
</dbReference>
<dbReference type="Gene3D" id="3.40.50.1910">
    <property type="match status" value="1"/>
</dbReference>
<evidence type="ECO:0000313" key="4">
    <source>
        <dbReference type="Proteomes" id="UP001165065"/>
    </source>
</evidence>
<dbReference type="Gene3D" id="3.40.50.2060">
    <property type="match status" value="1"/>
</dbReference>